<protein>
    <submittedName>
        <fullName evidence="1">Uncharacterized protein</fullName>
    </submittedName>
</protein>
<evidence type="ECO:0000313" key="2">
    <source>
        <dbReference type="Proteomes" id="UP000887116"/>
    </source>
</evidence>
<sequence>MSCMDVTVLKHPTKSRKYMLPSNIENTNLLDGISVKYLSGFNDGSDKEFMLPRDTSDILEDEEHIMKRVTLAA</sequence>
<dbReference type="Proteomes" id="UP000887116">
    <property type="component" value="Unassembled WGS sequence"/>
</dbReference>
<gene>
    <name evidence="1" type="ORF">TNCT_36211</name>
</gene>
<keyword evidence="2" id="KW-1185">Reference proteome</keyword>
<dbReference type="AlphaFoldDB" id="A0A8X6I0P0"/>
<reference evidence="1" key="1">
    <citation type="submission" date="2020-07" db="EMBL/GenBank/DDBJ databases">
        <title>Multicomponent nature underlies the extraordinary mechanical properties of spider dragline silk.</title>
        <authorList>
            <person name="Kono N."/>
            <person name="Nakamura H."/>
            <person name="Mori M."/>
            <person name="Yoshida Y."/>
            <person name="Ohtoshi R."/>
            <person name="Malay A.D."/>
            <person name="Moran D.A.P."/>
            <person name="Tomita M."/>
            <person name="Numata K."/>
            <person name="Arakawa K."/>
        </authorList>
    </citation>
    <scope>NUCLEOTIDE SEQUENCE</scope>
</reference>
<organism evidence="1 2">
    <name type="scientific">Trichonephila clavata</name>
    <name type="common">Joro spider</name>
    <name type="synonym">Nephila clavata</name>
    <dbReference type="NCBI Taxonomy" id="2740835"/>
    <lineage>
        <taxon>Eukaryota</taxon>
        <taxon>Metazoa</taxon>
        <taxon>Ecdysozoa</taxon>
        <taxon>Arthropoda</taxon>
        <taxon>Chelicerata</taxon>
        <taxon>Arachnida</taxon>
        <taxon>Araneae</taxon>
        <taxon>Araneomorphae</taxon>
        <taxon>Entelegynae</taxon>
        <taxon>Araneoidea</taxon>
        <taxon>Nephilidae</taxon>
        <taxon>Trichonephila</taxon>
    </lineage>
</organism>
<name>A0A8X6I0P0_TRICU</name>
<proteinExistence type="predicted"/>
<comment type="caution">
    <text evidence="1">The sequence shown here is derived from an EMBL/GenBank/DDBJ whole genome shotgun (WGS) entry which is preliminary data.</text>
</comment>
<evidence type="ECO:0000313" key="1">
    <source>
        <dbReference type="EMBL" id="GFR13264.1"/>
    </source>
</evidence>
<dbReference type="EMBL" id="BMAO01017091">
    <property type="protein sequence ID" value="GFR13264.1"/>
    <property type="molecule type" value="Genomic_DNA"/>
</dbReference>
<accession>A0A8X6I0P0</accession>